<dbReference type="EMBL" id="UXSR01005685">
    <property type="protein sequence ID" value="VDD83295.1"/>
    <property type="molecule type" value="Genomic_DNA"/>
</dbReference>
<organism evidence="3">
    <name type="scientific">Mesocestoides corti</name>
    <name type="common">Flatworm</name>
    <dbReference type="NCBI Taxonomy" id="53468"/>
    <lineage>
        <taxon>Eukaryota</taxon>
        <taxon>Metazoa</taxon>
        <taxon>Spiralia</taxon>
        <taxon>Lophotrochozoa</taxon>
        <taxon>Platyhelminthes</taxon>
        <taxon>Cestoda</taxon>
        <taxon>Eucestoda</taxon>
        <taxon>Cyclophyllidea</taxon>
        <taxon>Mesocestoididae</taxon>
        <taxon>Mesocestoides</taxon>
    </lineage>
</organism>
<dbReference type="WBParaSite" id="MCU_008374-RA">
    <property type="protein sequence ID" value="MCU_008374-RA"/>
    <property type="gene ID" value="MCU_008374"/>
</dbReference>
<dbReference type="AlphaFoldDB" id="A0A0R3UNC8"/>
<sequence length="92" mass="10202">MNFRLCSVLYHLYSSSSSFLVNVGRVVVYAVSCYRDSLTGLPHLTPPPPPPSHGFDCAQVRVGRLSAIDLKVLCFVLYIKAQREHIPIDIGV</sequence>
<keyword evidence="2" id="KW-1185">Reference proteome</keyword>
<reference evidence="3" key="2">
    <citation type="submission" date="2019-11" db="UniProtKB">
        <authorList>
            <consortium name="WormBaseParasite"/>
        </authorList>
    </citation>
    <scope>IDENTIFICATION</scope>
</reference>
<evidence type="ECO:0000313" key="3">
    <source>
        <dbReference type="WBParaSite" id="MCU_008374-RA"/>
    </source>
</evidence>
<reference evidence="1 2" key="1">
    <citation type="submission" date="2018-10" db="EMBL/GenBank/DDBJ databases">
        <authorList>
            <consortium name="Pathogen Informatics"/>
        </authorList>
    </citation>
    <scope>NUCLEOTIDE SEQUENCE [LARGE SCALE GENOMIC DNA]</scope>
</reference>
<dbReference type="Proteomes" id="UP000267029">
    <property type="component" value="Unassembled WGS sequence"/>
</dbReference>
<evidence type="ECO:0000313" key="1">
    <source>
        <dbReference type="EMBL" id="VDD83295.1"/>
    </source>
</evidence>
<accession>A0A0R3UNC8</accession>
<evidence type="ECO:0000313" key="2">
    <source>
        <dbReference type="Proteomes" id="UP000267029"/>
    </source>
</evidence>
<protein>
    <submittedName>
        <fullName evidence="3">Secreted protein</fullName>
    </submittedName>
</protein>
<proteinExistence type="predicted"/>
<gene>
    <name evidence="1" type="ORF">MCOS_LOCUS9298</name>
</gene>
<name>A0A0R3UNC8_MESCO</name>